<dbReference type="EMBL" id="CAJVPA010000042">
    <property type="protein sequence ID" value="CAG8259823.1"/>
    <property type="molecule type" value="Genomic_DNA"/>
</dbReference>
<protein>
    <submittedName>
        <fullName evidence="1">Uncharacterized protein</fullName>
    </submittedName>
</protein>
<evidence type="ECO:0000313" key="1">
    <source>
        <dbReference type="EMBL" id="CAG8257310.1"/>
    </source>
</evidence>
<dbReference type="OrthoDB" id="653904at2759"/>
<name>A0A9W4I8P4_9EURO</name>
<comment type="caution">
    <text evidence="1">The sequence shown here is derived from an EMBL/GenBank/DDBJ whole genome shotgun (WGS) entry which is preliminary data.</text>
</comment>
<proteinExistence type="predicted"/>
<keyword evidence="3" id="KW-1185">Reference proteome</keyword>
<evidence type="ECO:0000313" key="2">
    <source>
        <dbReference type="EMBL" id="CAG8259823.1"/>
    </source>
</evidence>
<organism evidence="1 3">
    <name type="scientific">Penicillium salamii</name>
    <dbReference type="NCBI Taxonomy" id="1612424"/>
    <lineage>
        <taxon>Eukaryota</taxon>
        <taxon>Fungi</taxon>
        <taxon>Dikarya</taxon>
        <taxon>Ascomycota</taxon>
        <taxon>Pezizomycotina</taxon>
        <taxon>Eurotiomycetes</taxon>
        <taxon>Eurotiomycetidae</taxon>
        <taxon>Eurotiales</taxon>
        <taxon>Aspergillaceae</taxon>
        <taxon>Penicillium</taxon>
    </lineage>
</organism>
<reference evidence="1" key="1">
    <citation type="submission" date="2021-07" db="EMBL/GenBank/DDBJ databases">
        <authorList>
            <person name="Branca A.L. A."/>
        </authorList>
    </citation>
    <scope>NUCLEOTIDE SEQUENCE</scope>
</reference>
<sequence>MVTALMKTTRTCCKLYEQDTPNIAVTRLRREKMPCLPRAPLCRCDRMLSIRSNSTLVASTMSQCRVQIVYLGPSLSRLSAAGRVLICVGFRTPRKNSFLGSNPWRPMGDPNCPRLASRVFSVLELQKTEECWWFCPQLGLLEAMVGECGEPEYNMA</sequence>
<accession>A0A9W4I8P4</accession>
<dbReference type="Proteomes" id="UP001152646">
    <property type="component" value="Unassembled WGS sequence"/>
</dbReference>
<gene>
    <name evidence="1" type="ORF">PSALAMII_LOCUS854</name>
    <name evidence="2" type="ORF">PSALAMII_LOCUS978</name>
</gene>
<dbReference type="EMBL" id="CAJVPG010000031">
    <property type="protein sequence ID" value="CAG8257310.1"/>
    <property type="molecule type" value="Genomic_DNA"/>
</dbReference>
<evidence type="ECO:0000313" key="3">
    <source>
        <dbReference type="Proteomes" id="UP001152649"/>
    </source>
</evidence>
<dbReference type="AlphaFoldDB" id="A0A9W4I8P4"/>
<dbReference type="Proteomes" id="UP001152649">
    <property type="component" value="Unassembled WGS sequence"/>
</dbReference>